<evidence type="ECO:0000259" key="1">
    <source>
        <dbReference type="Pfam" id="PF09084"/>
    </source>
</evidence>
<dbReference type="PANTHER" id="PTHR30024">
    <property type="entry name" value="ALIPHATIC SULFONATES-BINDING PROTEIN-RELATED"/>
    <property type="match status" value="1"/>
</dbReference>
<accession>A0A2V2N136</accession>
<comment type="caution">
    <text evidence="2">The sequence shown here is derived from an EMBL/GenBank/DDBJ whole genome shotgun (WGS) entry which is preliminary data.</text>
</comment>
<feature type="domain" description="SsuA/THI5-like" evidence="1">
    <location>
        <begin position="134"/>
        <end position="283"/>
    </location>
</feature>
<proteinExistence type="predicted"/>
<organism evidence="2 3">
    <name type="scientific">Methanospirillum stamsii</name>
    <dbReference type="NCBI Taxonomy" id="1277351"/>
    <lineage>
        <taxon>Archaea</taxon>
        <taxon>Methanobacteriati</taxon>
        <taxon>Methanobacteriota</taxon>
        <taxon>Stenosarchaea group</taxon>
        <taxon>Methanomicrobia</taxon>
        <taxon>Methanomicrobiales</taxon>
        <taxon>Methanospirillaceae</taxon>
        <taxon>Methanospirillum</taxon>
    </lineage>
</organism>
<dbReference type="AlphaFoldDB" id="A0A2V2N136"/>
<dbReference type="GeneID" id="97607974"/>
<dbReference type="InterPro" id="IPR015168">
    <property type="entry name" value="SsuA/THI5"/>
</dbReference>
<protein>
    <submittedName>
        <fullName evidence="2">ABC transporter substrate-binding protein</fullName>
    </submittedName>
</protein>
<dbReference type="PANTHER" id="PTHR30024:SF46">
    <property type="entry name" value="ABC TRANSPORTER, SUBSTRATE-BINDING LIPOPROTEIN"/>
    <property type="match status" value="1"/>
</dbReference>
<dbReference type="SUPFAM" id="SSF53850">
    <property type="entry name" value="Periplasmic binding protein-like II"/>
    <property type="match status" value="1"/>
</dbReference>
<dbReference type="Gene3D" id="3.40.190.10">
    <property type="entry name" value="Periplasmic binding protein-like II"/>
    <property type="match status" value="2"/>
</dbReference>
<evidence type="ECO:0000313" key="3">
    <source>
        <dbReference type="Proteomes" id="UP000245934"/>
    </source>
</evidence>
<dbReference type="RefSeq" id="WP_109942194.1">
    <property type="nucleotide sequence ID" value="NZ_CP176366.1"/>
</dbReference>
<keyword evidence="3" id="KW-1185">Reference proteome</keyword>
<evidence type="ECO:0000313" key="2">
    <source>
        <dbReference type="EMBL" id="PWR70228.1"/>
    </source>
</evidence>
<dbReference type="OrthoDB" id="10037at2157"/>
<reference evidence="2 3" key="1">
    <citation type="submission" date="2018-05" db="EMBL/GenBank/DDBJ databases">
        <title>Draft genome of Methanospirillum stamsii Pt1.</title>
        <authorList>
            <person name="Dueholm M.S."/>
            <person name="Nielsen P.H."/>
            <person name="Bakmann L.F."/>
            <person name="Otzen D.E."/>
        </authorList>
    </citation>
    <scope>NUCLEOTIDE SEQUENCE [LARGE SCALE GENOMIC DNA]</scope>
    <source>
        <strain evidence="2 3">Pt1</strain>
    </source>
</reference>
<sequence>MKKKNNNKEKGKFKRPLLNFSLILVFLFALTITGTGDNTTAAISPDKISELVLVGPPGPMAIPLAYLAENNKLDDIAEKTTLKIWENQDQLLAMVNGGEPPHFVTMPSNTAATLYNKGIDLKSLDISVWGILYVISTDPSIKSIEDLKGREVVVPFEGAMPDLLFNNICQKNGIDTSKDLSIYYASTPQQAAQLLLAGQKDCAVMTEPLATQVMLKGKKAGTDFYRSIDLQEEWDKATGLGDRIPIAGTVAMPEIMNNPDAINRFMEEYTLAIDWLKNNPDEAGVLGSQIEELGFEAKPVAESVKNTRWDFVRANECKDDIETFFNVLADQNPKIIGGKLPDSGYYYQ</sequence>
<dbReference type="InterPro" id="IPR027024">
    <property type="entry name" value="UCP027386_ABC_sbc_TM0202"/>
</dbReference>
<dbReference type="Proteomes" id="UP000245934">
    <property type="component" value="Unassembled WGS sequence"/>
</dbReference>
<gene>
    <name evidence="2" type="ORF">DLD82_16295</name>
</gene>
<dbReference type="PIRSF" id="PIRSF027386">
    <property type="entry name" value="UCP027386_ABC_sbc_TM0202"/>
    <property type="match status" value="1"/>
</dbReference>
<dbReference type="EMBL" id="QGMZ01000045">
    <property type="protein sequence ID" value="PWR70228.1"/>
    <property type="molecule type" value="Genomic_DNA"/>
</dbReference>
<name>A0A2V2N136_9EURY</name>
<dbReference type="Pfam" id="PF09084">
    <property type="entry name" value="NMT1"/>
    <property type="match status" value="1"/>
</dbReference>